<dbReference type="SUPFAM" id="SSF102705">
    <property type="entry name" value="NIF3 (NGG1p interacting factor 3)-like"/>
    <property type="match status" value="1"/>
</dbReference>
<dbReference type="InterPro" id="IPR036069">
    <property type="entry name" value="DUF34/NIF3_sf"/>
</dbReference>
<dbReference type="Proteomes" id="UP000705867">
    <property type="component" value="Unassembled WGS sequence"/>
</dbReference>
<comment type="caution">
    <text evidence="1">The sequence shown here is derived from an EMBL/GenBank/DDBJ whole genome shotgun (WGS) entry which is preliminary data.</text>
</comment>
<gene>
    <name evidence="1" type="ORF">K8I29_07970</name>
</gene>
<reference evidence="1" key="1">
    <citation type="journal article" date="2021" name="bioRxiv">
        <title>Unraveling nitrogen, sulfur and carbon metabolic pathways and microbial community transcriptional responses to substrate deprivation and toxicity stresses in a bioreactor mimicking anoxic brackish coastal sediment conditions.</title>
        <authorList>
            <person name="Martins P.D."/>
            <person name="Echeveste M.J."/>
            <person name="Arshad A."/>
            <person name="Kurth J."/>
            <person name="Ouboter H."/>
            <person name="Jetten M.S.M."/>
            <person name="Welte C.U."/>
        </authorList>
    </citation>
    <scope>NUCLEOTIDE SEQUENCE</scope>
    <source>
        <strain evidence="1">MAG_39</strain>
    </source>
</reference>
<dbReference type="AlphaFoldDB" id="A0A953M1K7"/>
<dbReference type="EMBL" id="JAIOIV010000066">
    <property type="protein sequence ID" value="MBZ0156137.1"/>
    <property type="molecule type" value="Genomic_DNA"/>
</dbReference>
<proteinExistence type="predicted"/>
<accession>A0A953M1K7</accession>
<evidence type="ECO:0000313" key="1">
    <source>
        <dbReference type="EMBL" id="MBZ0156137.1"/>
    </source>
</evidence>
<reference evidence="1" key="2">
    <citation type="submission" date="2021-08" db="EMBL/GenBank/DDBJ databases">
        <authorList>
            <person name="Dalcin Martins P."/>
        </authorList>
    </citation>
    <scope>NUCLEOTIDE SEQUENCE</scope>
    <source>
        <strain evidence="1">MAG_39</strain>
    </source>
</reference>
<protein>
    <submittedName>
        <fullName evidence="1">NGG1p interacting factor NIF3</fullName>
    </submittedName>
</protein>
<organism evidence="1 2">
    <name type="scientific">Candidatus Nitrobium versatile</name>
    <dbReference type="NCBI Taxonomy" id="2884831"/>
    <lineage>
        <taxon>Bacteria</taxon>
        <taxon>Pseudomonadati</taxon>
        <taxon>Nitrospirota</taxon>
        <taxon>Nitrospiria</taxon>
        <taxon>Nitrospirales</taxon>
        <taxon>Nitrospiraceae</taxon>
        <taxon>Candidatus Nitrobium</taxon>
    </lineage>
</organism>
<sequence>MNLSDFYKKAITTGIENDPRGKDVVLKELERKRKEYEGLSQKQKETFDRENLDNPYADSRILYGTGEDPLNRILVGIDIEVGEVLLADTLRSRSKPVDLIVSHHPEGRAFANLHSVMYMQSDILSRFGVPINIAEGAMEGRIKEIERRLMPVNHTRAVDAARLLDIPFLCLHTPADNMVAAYLQQMFDHEKPYTLEDVVDLLRKVPEYLEAEKNSSGPKILLGAKSRKAGKVFVDMTGGTEGSKEIFQSLSLGGINTVVAMHLTEDHRKEAEKNHINVVIAGHIASDNVGVNLLLDALQEEGQPEIIECSGFRRVKRK</sequence>
<name>A0A953M1K7_9BACT</name>
<evidence type="ECO:0000313" key="2">
    <source>
        <dbReference type="Proteomes" id="UP000705867"/>
    </source>
</evidence>